<protein>
    <submittedName>
        <fullName evidence="2">Unannotated protein</fullName>
    </submittedName>
</protein>
<evidence type="ECO:0000256" key="1">
    <source>
        <dbReference type="SAM" id="MobiDB-lite"/>
    </source>
</evidence>
<evidence type="ECO:0000313" key="2">
    <source>
        <dbReference type="EMBL" id="CAB4669059.1"/>
    </source>
</evidence>
<feature type="region of interest" description="Disordered" evidence="1">
    <location>
        <begin position="1"/>
        <end position="30"/>
    </location>
</feature>
<feature type="compositionally biased region" description="Polar residues" evidence="1">
    <location>
        <begin position="16"/>
        <end position="30"/>
    </location>
</feature>
<organism evidence="2">
    <name type="scientific">freshwater metagenome</name>
    <dbReference type="NCBI Taxonomy" id="449393"/>
    <lineage>
        <taxon>unclassified sequences</taxon>
        <taxon>metagenomes</taxon>
        <taxon>ecological metagenomes</taxon>
    </lineage>
</organism>
<reference evidence="2" key="1">
    <citation type="submission" date="2020-05" db="EMBL/GenBank/DDBJ databases">
        <authorList>
            <person name="Chiriac C."/>
            <person name="Salcher M."/>
            <person name="Ghai R."/>
            <person name="Kavagutti S V."/>
        </authorList>
    </citation>
    <scope>NUCLEOTIDE SEQUENCE</scope>
</reference>
<dbReference type="AlphaFoldDB" id="A0A6J6M711"/>
<name>A0A6J6M711_9ZZZZ</name>
<proteinExistence type="predicted"/>
<gene>
    <name evidence="2" type="ORF">UFOPK2310_00511</name>
</gene>
<sequence>MVEFPGHQLRGRKTTLRLSSQPHAPGTPRTTPSWLVAVTARFLSTAALLEISRLNRNFGKAPTPRRTVGLVTPRLLLAALNVALTRTCGLGRTFGLSADSVTAAAGIPTPVLLISPAPVPLTARSITE</sequence>
<dbReference type="EMBL" id="CAEZWW010000045">
    <property type="protein sequence ID" value="CAB4669059.1"/>
    <property type="molecule type" value="Genomic_DNA"/>
</dbReference>
<accession>A0A6J6M711</accession>